<accession>A0A0N4TRI6</accession>
<organism evidence="3">
    <name type="scientific">Brugia pahangi</name>
    <name type="common">Filarial nematode worm</name>
    <dbReference type="NCBI Taxonomy" id="6280"/>
    <lineage>
        <taxon>Eukaryota</taxon>
        <taxon>Metazoa</taxon>
        <taxon>Ecdysozoa</taxon>
        <taxon>Nematoda</taxon>
        <taxon>Chromadorea</taxon>
        <taxon>Rhabditida</taxon>
        <taxon>Spirurina</taxon>
        <taxon>Spiruromorpha</taxon>
        <taxon>Filarioidea</taxon>
        <taxon>Onchocercidae</taxon>
        <taxon>Brugia</taxon>
    </lineage>
</organism>
<gene>
    <name evidence="1" type="ORF">BPAG_LOCUS11227</name>
</gene>
<dbReference type="EMBL" id="UZAD01013219">
    <property type="protein sequence ID" value="VDN92413.1"/>
    <property type="molecule type" value="Genomic_DNA"/>
</dbReference>
<name>A0A0N4TRI6_BRUPA</name>
<evidence type="ECO:0000313" key="1">
    <source>
        <dbReference type="EMBL" id="VDN92413.1"/>
    </source>
</evidence>
<reference evidence="1 2" key="2">
    <citation type="submission" date="2018-11" db="EMBL/GenBank/DDBJ databases">
        <authorList>
            <consortium name="Pathogen Informatics"/>
        </authorList>
    </citation>
    <scope>NUCLEOTIDE SEQUENCE [LARGE SCALE GENOMIC DNA]</scope>
</reference>
<protein>
    <submittedName>
        <fullName evidence="3">SPATA6 domain-containing protein</fullName>
    </submittedName>
</protein>
<proteinExistence type="predicted"/>
<dbReference type="Proteomes" id="UP000278627">
    <property type="component" value="Unassembled WGS sequence"/>
</dbReference>
<evidence type="ECO:0000313" key="2">
    <source>
        <dbReference type="Proteomes" id="UP000278627"/>
    </source>
</evidence>
<sequence>MFRNASVLIFYVPSAYSILMEPFVTCEMVLEEISTDNEDICIVQRIQIRFMHCTISDRKVPVNGLYNSHVLPSPRLLLLVRLTVTNDLCPFPCSLPMYQLRGDIEDMLPASSS</sequence>
<keyword evidence="2" id="KW-1185">Reference proteome</keyword>
<evidence type="ECO:0000313" key="3">
    <source>
        <dbReference type="WBParaSite" id="BPAG_0001126501-mRNA-1"/>
    </source>
</evidence>
<dbReference type="AlphaFoldDB" id="A0A0N4TRI6"/>
<reference evidence="3" key="1">
    <citation type="submission" date="2017-02" db="UniProtKB">
        <authorList>
            <consortium name="WormBaseParasite"/>
        </authorList>
    </citation>
    <scope>IDENTIFICATION</scope>
</reference>
<dbReference type="WBParaSite" id="BPAG_0001126501-mRNA-1">
    <property type="protein sequence ID" value="BPAG_0001126501-mRNA-1"/>
    <property type="gene ID" value="BPAG_0001126501"/>
</dbReference>